<keyword evidence="4 5" id="KW-0472">Membrane</keyword>
<dbReference type="PANTHER" id="PTHR43359">
    <property type="entry name" value="FORMATE HYDROGENLYASE SUBUNIT 4"/>
    <property type="match status" value="1"/>
</dbReference>
<keyword evidence="7" id="KW-1185">Reference proteome</keyword>
<evidence type="ECO:0000256" key="1">
    <source>
        <dbReference type="ARBA" id="ARBA00004141"/>
    </source>
</evidence>
<protein>
    <submittedName>
        <fullName evidence="6">Ech hydrogenase subunit B</fullName>
    </submittedName>
</protein>
<organism evidence="6 7">
    <name type="scientific">Lachnospira pectinoschiza</name>
    <dbReference type="NCBI Taxonomy" id="28052"/>
    <lineage>
        <taxon>Bacteria</taxon>
        <taxon>Bacillati</taxon>
        <taxon>Bacillota</taxon>
        <taxon>Clostridia</taxon>
        <taxon>Lachnospirales</taxon>
        <taxon>Lachnospiraceae</taxon>
        <taxon>Lachnospira</taxon>
    </lineage>
</organism>
<evidence type="ECO:0000256" key="3">
    <source>
        <dbReference type="ARBA" id="ARBA00022989"/>
    </source>
</evidence>
<accession>A0A1G9ZZR9</accession>
<gene>
    <name evidence="6" type="ORF">SAMN05216544_2282</name>
</gene>
<dbReference type="Pfam" id="PF00146">
    <property type="entry name" value="NADHdh"/>
    <property type="match status" value="1"/>
</dbReference>
<feature type="transmembrane region" description="Helical" evidence="5">
    <location>
        <begin position="90"/>
        <end position="112"/>
    </location>
</feature>
<evidence type="ECO:0000256" key="4">
    <source>
        <dbReference type="ARBA" id="ARBA00023136"/>
    </source>
</evidence>
<evidence type="ECO:0000313" key="6">
    <source>
        <dbReference type="EMBL" id="SDN26607.1"/>
    </source>
</evidence>
<feature type="transmembrane region" description="Helical" evidence="5">
    <location>
        <begin position="205"/>
        <end position="227"/>
    </location>
</feature>
<dbReference type="InterPro" id="IPR001694">
    <property type="entry name" value="NADH_UbQ_OxRdtase_su1/FPO"/>
</dbReference>
<name>A0A1G9ZZR9_9FIRM</name>
<feature type="transmembrane region" description="Helical" evidence="5">
    <location>
        <begin position="63"/>
        <end position="84"/>
    </location>
</feature>
<proteinExistence type="predicted"/>
<dbReference type="RefSeq" id="WP_074522238.1">
    <property type="nucleotide sequence ID" value="NZ_FNHZ01000010.1"/>
</dbReference>
<evidence type="ECO:0000313" key="7">
    <source>
        <dbReference type="Proteomes" id="UP000187651"/>
    </source>
</evidence>
<dbReference type="EMBL" id="FNHZ01000010">
    <property type="protein sequence ID" value="SDN26607.1"/>
    <property type="molecule type" value="Genomic_DNA"/>
</dbReference>
<dbReference type="PANTHER" id="PTHR43359:SF1">
    <property type="entry name" value="FORMATE HYDROGENLYASE SUBUNIT 4-RELATED"/>
    <property type="match status" value="1"/>
</dbReference>
<dbReference type="InterPro" id="IPR052561">
    <property type="entry name" value="ComplexI_Subunit1"/>
</dbReference>
<feature type="transmembrane region" description="Helical" evidence="5">
    <location>
        <begin position="5"/>
        <end position="24"/>
    </location>
</feature>
<dbReference type="AlphaFoldDB" id="A0A1G9ZZR9"/>
<keyword evidence="2 5" id="KW-0812">Transmembrane</keyword>
<sequence length="287" mass="31942">MIRIILTICYILLAPLIGGLLDGLDRKISARMQRRVGPPLLQPFYDVSKLLTKRETAVTKSQNFLLISYMVLMILTGAMFFSGTDILMCFFVMSTAATFLYFAGVVTSSPYASIGAQRELLSMMIYEPAVLFACVGFYLATGSFNVADIAKSSDSAIMYLPGFFIAFVFILTIKMRKSPFDLATSHHPNQEIVKGITSDIGTKNLAIFTVTEWYENVFLMAVVSLFIVNENPISIVVALVVVLLVYFLEILIDNASARVKWQTMLKTTWVVTLFTAGVNLIILMIIK</sequence>
<comment type="subcellular location">
    <subcellularLocation>
        <location evidence="1">Membrane</location>
        <topology evidence="1">Multi-pass membrane protein</topology>
    </subcellularLocation>
</comment>
<feature type="transmembrane region" description="Helical" evidence="5">
    <location>
        <begin position="124"/>
        <end position="144"/>
    </location>
</feature>
<feature type="transmembrane region" description="Helical" evidence="5">
    <location>
        <begin position="264"/>
        <end position="286"/>
    </location>
</feature>
<feature type="transmembrane region" description="Helical" evidence="5">
    <location>
        <begin position="233"/>
        <end position="252"/>
    </location>
</feature>
<dbReference type="OrthoDB" id="9778499at2"/>
<evidence type="ECO:0000256" key="2">
    <source>
        <dbReference type="ARBA" id="ARBA00022692"/>
    </source>
</evidence>
<dbReference type="Proteomes" id="UP000187651">
    <property type="component" value="Unassembled WGS sequence"/>
</dbReference>
<keyword evidence="3 5" id="KW-1133">Transmembrane helix</keyword>
<reference evidence="7" key="1">
    <citation type="submission" date="2016-10" db="EMBL/GenBank/DDBJ databases">
        <authorList>
            <person name="Varghese N."/>
            <person name="Submissions S."/>
        </authorList>
    </citation>
    <scope>NUCLEOTIDE SEQUENCE [LARGE SCALE GENOMIC DNA]</scope>
    <source>
        <strain evidence="7">M83</strain>
    </source>
</reference>
<dbReference type="GO" id="GO:0005886">
    <property type="term" value="C:plasma membrane"/>
    <property type="evidence" value="ECO:0007669"/>
    <property type="project" value="TreeGrafter"/>
</dbReference>
<evidence type="ECO:0000256" key="5">
    <source>
        <dbReference type="SAM" id="Phobius"/>
    </source>
</evidence>
<feature type="transmembrane region" description="Helical" evidence="5">
    <location>
        <begin position="156"/>
        <end position="173"/>
    </location>
</feature>